<dbReference type="EMBL" id="JPIU01000040">
    <property type="protein sequence ID" value="KIO44194.1"/>
    <property type="molecule type" value="Genomic_DNA"/>
</dbReference>
<name>A0A0C3RFT9_9PORP</name>
<evidence type="ECO:0000313" key="4">
    <source>
        <dbReference type="Proteomes" id="UP000031980"/>
    </source>
</evidence>
<protein>
    <recommendedName>
        <fullName evidence="2">Golvesin/Xly CBD-like domain-containing protein</fullName>
    </recommendedName>
</protein>
<keyword evidence="1" id="KW-0812">Transmembrane</keyword>
<feature type="domain" description="Golvesin/Xly CBD-like" evidence="2">
    <location>
        <begin position="1072"/>
        <end position="1141"/>
    </location>
</feature>
<evidence type="ECO:0000259" key="2">
    <source>
        <dbReference type="Pfam" id="PF25275"/>
    </source>
</evidence>
<proteinExistence type="predicted"/>
<sequence>MNIRNINTVARYEAKILRRSWLFRMLAILSLVGITFFQLLVQGNMVRWTSWNQIALSSYVPYMNVYLFGIALSITVIFLAGELLNKTRKVDTMEILHARPMSNADYVIGKVWGSVRIFMGLAIVSLLLGVMVNLFFSDAPFNAFLYPLYWVLFLFPSLVFILGFTFLTVSILRNKALTILFMLGFVFLTLFYLSNIHRGFYDFLGTTVPNAYSDITGYPESGFVVWQRLTWLFLGMGFIGYSIAFLQRLPNRPGLRMKQRLIATILILLGVCCWFVLFSSTRRSMHDREEYRMSYNRYEARPKLTRKSQALVYKQKGDRIEVTTEIQLVNPHDREVRTVVLYLNPGLKVDKILKEGKEVSFSRDHQVLILDDKIESGDSVRYVLDYGGRIDESICYVDQPDELVFDSRTIGSSLFRSGKRYAMVGPDYTLLTPECLWYPVSIPPLNLTNVYDIQKDFTSYVLKVVGLGEKTILSQGNPKPSGDTLVFRNENPLPGLSLCIGSYKRYSVTADSVSFELYVAEGHDDFMAYISHVQDSMKSILSDMKVKIEDAKGRRYPYRRFMAIEAPASFASYYRDERGESEQVQPEMVFLPERGVGFFSMNFKGSSRSYANNVRLMKGTELDWGAMERLWVEQFIRNTFMGEYGWFGEGNPLIRRLPRKGGIKGYRLNGNLFDISPMFFSYSGYLYSSDYPVMNLILNGLMKPEEGQQQFTPLYSSSYWRAVRYLENHSVKEALEDPEIPSDVLRQVLSMKATVLQKQYLGMIVPSADLIRFINGYMEQHKYRQVDFSDFNREFVKRFKMDWLEILPEWYTVDRIPAFLIRDCLIEEIETKDKDRGHRSYRIQASVYNDSDVDGVVTLNYVVMPSRLKNVGGVVIMNSGQTNDNSKSKNVLVKSKEAKEIVVICEGNIMSATLNTNISRNIPAIITIPRNYRQKTKASSEGEKRIDTARFMPEAGELIVDNDSKGFRISDSSSDSPIRKWFKNADTSEVRYNNFMATNKWTLVTHSDLYGGYVRSGWMKKSGEGNSKAEWSVQIDKAGYYEVFAYIPDNMQLTQYQYKGSGASIISASMVTRAGKAESIKQYYTVSHEGKESEVEIEIPFSGRGWLSLGRFHFSSGESSVVLSDKGSSDNQVMYADAIKWVWDEGKEDEVIE</sequence>
<dbReference type="Pfam" id="PF25275">
    <property type="entry name" value="Golvesin_C"/>
    <property type="match status" value="1"/>
</dbReference>
<evidence type="ECO:0000313" key="3">
    <source>
        <dbReference type="EMBL" id="KIO44194.1"/>
    </source>
</evidence>
<feature type="transmembrane region" description="Helical" evidence="1">
    <location>
        <begin position="61"/>
        <end position="84"/>
    </location>
</feature>
<feature type="transmembrane region" description="Helical" evidence="1">
    <location>
        <begin position="148"/>
        <end position="169"/>
    </location>
</feature>
<dbReference type="Proteomes" id="UP000031980">
    <property type="component" value="Unassembled WGS sequence"/>
</dbReference>
<keyword evidence="4" id="KW-1185">Reference proteome</keyword>
<dbReference type="AlphaFoldDB" id="A0A0C3RFT9"/>
<organism evidence="3 4">
    <name type="scientific">Sanguibacteroides justesenii</name>
    <dbReference type="NCBI Taxonomy" id="1547597"/>
    <lineage>
        <taxon>Bacteria</taxon>
        <taxon>Pseudomonadati</taxon>
        <taxon>Bacteroidota</taxon>
        <taxon>Bacteroidia</taxon>
        <taxon>Bacteroidales</taxon>
        <taxon>Porphyromonadaceae</taxon>
        <taxon>Sanguibacteroides</taxon>
    </lineage>
</organism>
<keyword evidence="1" id="KW-1133">Transmembrane helix</keyword>
<gene>
    <name evidence="3" type="ORF">BA92_12555</name>
</gene>
<dbReference type="RefSeq" id="WP_041505428.1">
    <property type="nucleotide sequence ID" value="NZ_JPIU01000040.1"/>
</dbReference>
<keyword evidence="1" id="KW-0472">Membrane</keyword>
<accession>A0A0C3RFT9</accession>
<reference evidence="3 4" key="1">
    <citation type="submission" date="2014-07" db="EMBL/GenBank/DDBJ databases">
        <title>Porphyromonadaceae bacterium OUH 308042 = ATCC BAA-2681 = DSM 28342 draft genome.</title>
        <authorList>
            <person name="Sydenham T.V."/>
            <person name="Hasman H."/>
            <person name="Justensen U.S."/>
        </authorList>
    </citation>
    <scope>NUCLEOTIDE SEQUENCE [LARGE SCALE GENOMIC DNA]</scope>
    <source>
        <strain evidence="3 4">OUH 308042</strain>
    </source>
</reference>
<feature type="transmembrane region" description="Helical" evidence="1">
    <location>
        <begin position="176"/>
        <end position="194"/>
    </location>
</feature>
<feature type="transmembrane region" description="Helical" evidence="1">
    <location>
        <begin position="117"/>
        <end position="136"/>
    </location>
</feature>
<dbReference type="InterPro" id="IPR033803">
    <property type="entry name" value="CBD-like_Golvesin-Xly"/>
</dbReference>
<feature type="transmembrane region" description="Helical" evidence="1">
    <location>
        <begin position="229"/>
        <end position="249"/>
    </location>
</feature>
<feature type="transmembrane region" description="Helical" evidence="1">
    <location>
        <begin position="21"/>
        <end position="41"/>
    </location>
</feature>
<comment type="caution">
    <text evidence="3">The sequence shown here is derived from an EMBL/GenBank/DDBJ whole genome shotgun (WGS) entry which is preliminary data.</text>
</comment>
<evidence type="ECO:0000256" key="1">
    <source>
        <dbReference type="SAM" id="Phobius"/>
    </source>
</evidence>
<feature type="transmembrane region" description="Helical" evidence="1">
    <location>
        <begin position="261"/>
        <end position="278"/>
    </location>
</feature>